<keyword evidence="2" id="KW-0732">Signal</keyword>
<dbReference type="EMBL" id="PENI01000006">
    <property type="protein sequence ID" value="RMB85613.1"/>
    <property type="molecule type" value="Genomic_DNA"/>
</dbReference>
<evidence type="ECO:0000256" key="1">
    <source>
        <dbReference type="SAM" id="MobiDB-lite"/>
    </source>
</evidence>
<proteinExistence type="predicted"/>
<dbReference type="AlphaFoldDB" id="A0A3M0IFP8"/>
<gene>
    <name evidence="3" type="ORF">CTZ28_12535</name>
</gene>
<dbReference type="InterPro" id="IPR032710">
    <property type="entry name" value="NTF2-like_dom_sf"/>
</dbReference>
<dbReference type="SUPFAM" id="SSF54427">
    <property type="entry name" value="NTF2-like"/>
    <property type="match status" value="1"/>
</dbReference>
<evidence type="ECO:0008006" key="5">
    <source>
        <dbReference type="Google" id="ProtNLM"/>
    </source>
</evidence>
<evidence type="ECO:0000256" key="2">
    <source>
        <dbReference type="SAM" id="SignalP"/>
    </source>
</evidence>
<keyword evidence="4" id="KW-1185">Reference proteome</keyword>
<dbReference type="PROSITE" id="PS51257">
    <property type="entry name" value="PROKAR_LIPOPROTEIN"/>
    <property type="match status" value="1"/>
</dbReference>
<dbReference type="OrthoDB" id="4329166at2"/>
<name>A0A3M0IFP8_9ACTN</name>
<protein>
    <recommendedName>
        <fullName evidence="5">Lipoprotein</fullName>
    </recommendedName>
</protein>
<dbReference type="RefSeq" id="WP_121889435.1">
    <property type="nucleotide sequence ID" value="NZ_PENI01000006.1"/>
</dbReference>
<accession>A0A3M0IFP8</accession>
<feature type="chain" id="PRO_5018185909" description="Lipoprotein" evidence="2">
    <location>
        <begin position="29"/>
        <end position="146"/>
    </location>
</feature>
<organism evidence="3 4">
    <name type="scientific">Streptomyces shenzhenensis</name>
    <dbReference type="NCBI Taxonomy" id="943815"/>
    <lineage>
        <taxon>Bacteria</taxon>
        <taxon>Bacillati</taxon>
        <taxon>Actinomycetota</taxon>
        <taxon>Actinomycetes</taxon>
        <taxon>Kitasatosporales</taxon>
        <taxon>Streptomycetaceae</taxon>
        <taxon>Streptomyces</taxon>
    </lineage>
</organism>
<feature type="signal peptide" evidence="2">
    <location>
        <begin position="1"/>
        <end position="28"/>
    </location>
</feature>
<feature type="compositionally biased region" description="Low complexity" evidence="1">
    <location>
        <begin position="23"/>
        <end position="45"/>
    </location>
</feature>
<evidence type="ECO:0000313" key="4">
    <source>
        <dbReference type="Proteomes" id="UP000270471"/>
    </source>
</evidence>
<sequence length="146" mass="15465">MRTRATITLATAAALLALTACSSSDDKASSPTDPAPAKTTTPTPAETGALELTVRDYTEAYFKGDAKTAYGVLSKRCAGKVTEELFAATVRQAHTDYGAGHPATDVQADVSGDLARVTYKVEGLPKFDQESQPWAREGGTWKYDAC</sequence>
<feature type="region of interest" description="Disordered" evidence="1">
    <location>
        <begin position="23"/>
        <end position="46"/>
    </location>
</feature>
<evidence type="ECO:0000313" key="3">
    <source>
        <dbReference type="EMBL" id="RMB85613.1"/>
    </source>
</evidence>
<reference evidence="3 4" key="1">
    <citation type="submission" date="2017-11" db="EMBL/GenBank/DDBJ databases">
        <title>Draft genome of actinobacteria isolated from guarana (Paullinia cupana (Mart.) Ducke.</title>
        <authorList>
            <person name="Siqueira K.A."/>
            <person name="Liotti R.G."/>
            <person name="Mendes T.A.O."/>
            <person name="Soares M.A."/>
        </authorList>
    </citation>
    <scope>NUCLEOTIDE SEQUENCE [LARGE SCALE GENOMIC DNA]</scope>
    <source>
        <strain evidence="3 4">193</strain>
    </source>
</reference>
<dbReference type="Proteomes" id="UP000270471">
    <property type="component" value="Unassembled WGS sequence"/>
</dbReference>
<comment type="caution">
    <text evidence="3">The sequence shown here is derived from an EMBL/GenBank/DDBJ whole genome shotgun (WGS) entry which is preliminary data.</text>
</comment>